<dbReference type="OrthoDB" id="1919336at2759"/>
<evidence type="ECO:0000256" key="1">
    <source>
        <dbReference type="ARBA" id="ARBA00004123"/>
    </source>
</evidence>
<comment type="caution">
    <text evidence="7">The sequence shown here is derived from an EMBL/GenBank/DDBJ whole genome shotgun (WGS) entry which is preliminary data.</text>
</comment>
<feature type="compositionally biased region" description="Pro residues" evidence="5">
    <location>
        <begin position="418"/>
        <end position="433"/>
    </location>
</feature>
<keyword evidence="2 4" id="KW-0238">DNA-binding</keyword>
<evidence type="ECO:0000256" key="4">
    <source>
        <dbReference type="PROSITE-ProRule" id="PRU00267"/>
    </source>
</evidence>
<protein>
    <recommendedName>
        <fullName evidence="6">HMG box domain-containing protein</fullName>
    </recommendedName>
</protein>
<evidence type="ECO:0000256" key="2">
    <source>
        <dbReference type="ARBA" id="ARBA00023125"/>
    </source>
</evidence>
<dbReference type="CDD" id="cd01388">
    <property type="entry name" value="HMG-box_SoxB"/>
    <property type="match status" value="1"/>
</dbReference>
<keyword evidence="3 4" id="KW-0539">Nucleus</keyword>
<comment type="subcellular location">
    <subcellularLocation>
        <location evidence="1">Nucleus</location>
    </subcellularLocation>
</comment>
<dbReference type="Gene3D" id="1.10.30.10">
    <property type="entry name" value="High mobility group box domain"/>
    <property type="match status" value="1"/>
</dbReference>
<dbReference type="Pfam" id="PF00505">
    <property type="entry name" value="HMG_box"/>
    <property type="match status" value="1"/>
</dbReference>
<dbReference type="Proteomes" id="UP000663852">
    <property type="component" value="Unassembled WGS sequence"/>
</dbReference>
<evidence type="ECO:0000313" key="8">
    <source>
        <dbReference type="Proteomes" id="UP000663852"/>
    </source>
</evidence>
<dbReference type="GO" id="GO:0000978">
    <property type="term" value="F:RNA polymerase II cis-regulatory region sequence-specific DNA binding"/>
    <property type="evidence" value="ECO:0007669"/>
    <property type="project" value="TreeGrafter"/>
</dbReference>
<sequence length="439" mass="49821">MKFFFLVSDHDWLYFGSDAPIEITVTSVGSVLAGHIEYRCDCIVLNSSHQHDGFFLLTNTYTPASNQWNAKCLDYLKFSLKLWFLYTIWTRIPMHNSSAQPLPPSTNWMMNQHHSNSHLMMPHHLQAPHSQYSNGIHGPHSNSSKDEPSSPLSSSPDGTTPPTSSSALTPNSLSTSHHHHHHHHSSSAKKSFDDRVKRPMNAFMVWSRGQRRKMAQENPKMHNSAISRCLGAEWKSLNEEDKRPFIDEAKRLRAIHMKEHPDYKYRPRRKTKNLQQTAPIPNTHNSVAMNNHRSQQKKDKTNHLHLQQQQHLLNSSSANLPPPLPPRGTSWALPGNVIASSSSSSPYLTDCNPSYPMADPNSLYSHPFPSSTMYHYGPPSSTSSQTPPPPVQYGYTNNQPYLYMKPEPLSSQQHFYSPIPPVPHQDYSPPDPSSPEQHM</sequence>
<feature type="compositionally biased region" description="Polar residues" evidence="5">
    <location>
        <begin position="273"/>
        <end position="293"/>
    </location>
</feature>
<name>A0A813Y7V2_ADIRI</name>
<dbReference type="GO" id="GO:0007420">
    <property type="term" value="P:brain development"/>
    <property type="evidence" value="ECO:0007669"/>
    <property type="project" value="TreeGrafter"/>
</dbReference>
<feature type="domain" description="HMG box" evidence="6">
    <location>
        <begin position="196"/>
        <end position="264"/>
    </location>
</feature>
<feature type="DNA-binding region" description="HMG box" evidence="4">
    <location>
        <begin position="196"/>
        <end position="264"/>
    </location>
</feature>
<feature type="compositionally biased region" description="Low complexity" evidence="5">
    <location>
        <begin position="149"/>
        <end position="175"/>
    </location>
</feature>
<dbReference type="GO" id="GO:0000122">
    <property type="term" value="P:negative regulation of transcription by RNA polymerase II"/>
    <property type="evidence" value="ECO:0007669"/>
    <property type="project" value="TreeGrafter"/>
</dbReference>
<dbReference type="EMBL" id="CAJNOJ010000028">
    <property type="protein sequence ID" value="CAF0879708.1"/>
    <property type="molecule type" value="Genomic_DNA"/>
</dbReference>
<dbReference type="GO" id="GO:0030182">
    <property type="term" value="P:neuron differentiation"/>
    <property type="evidence" value="ECO:0007669"/>
    <property type="project" value="TreeGrafter"/>
</dbReference>
<feature type="region of interest" description="Disordered" evidence="5">
    <location>
        <begin position="375"/>
        <end position="439"/>
    </location>
</feature>
<dbReference type="PANTHER" id="PTHR10270">
    <property type="entry name" value="SOX TRANSCRIPTION FACTOR"/>
    <property type="match status" value="1"/>
</dbReference>
<reference evidence="7" key="1">
    <citation type="submission" date="2021-02" db="EMBL/GenBank/DDBJ databases">
        <authorList>
            <person name="Nowell W R."/>
        </authorList>
    </citation>
    <scope>NUCLEOTIDE SEQUENCE</scope>
</reference>
<dbReference type="GO" id="GO:0005634">
    <property type="term" value="C:nucleus"/>
    <property type="evidence" value="ECO:0007669"/>
    <property type="project" value="UniProtKB-SubCell"/>
</dbReference>
<dbReference type="PANTHER" id="PTHR10270:SF330">
    <property type="entry name" value="TRANSCRIPTION FACTOR SOX-3"/>
    <property type="match status" value="1"/>
</dbReference>
<dbReference type="InterPro" id="IPR009071">
    <property type="entry name" value="HMG_box_dom"/>
</dbReference>
<evidence type="ECO:0000313" key="7">
    <source>
        <dbReference type="EMBL" id="CAF0879708.1"/>
    </source>
</evidence>
<proteinExistence type="predicted"/>
<dbReference type="GO" id="GO:0001228">
    <property type="term" value="F:DNA-binding transcription activator activity, RNA polymerase II-specific"/>
    <property type="evidence" value="ECO:0007669"/>
    <property type="project" value="TreeGrafter"/>
</dbReference>
<dbReference type="AlphaFoldDB" id="A0A813Y7V2"/>
<evidence type="ECO:0000256" key="3">
    <source>
        <dbReference type="ARBA" id="ARBA00023242"/>
    </source>
</evidence>
<gene>
    <name evidence="7" type="ORF">EDS130_LOCUS8725</name>
</gene>
<feature type="compositionally biased region" description="Basic residues" evidence="5">
    <location>
        <begin position="176"/>
        <end position="187"/>
    </location>
</feature>
<dbReference type="InterPro" id="IPR036910">
    <property type="entry name" value="HMG_box_dom_sf"/>
</dbReference>
<evidence type="ECO:0000259" key="6">
    <source>
        <dbReference type="PROSITE" id="PS50118"/>
    </source>
</evidence>
<feature type="region of interest" description="Disordered" evidence="5">
    <location>
        <begin position="269"/>
        <end position="305"/>
    </location>
</feature>
<dbReference type="PROSITE" id="PS50118">
    <property type="entry name" value="HMG_BOX_2"/>
    <property type="match status" value="1"/>
</dbReference>
<dbReference type="SUPFAM" id="SSF47095">
    <property type="entry name" value="HMG-box"/>
    <property type="match status" value="1"/>
</dbReference>
<accession>A0A813Y7V2</accession>
<evidence type="ECO:0000256" key="5">
    <source>
        <dbReference type="SAM" id="MobiDB-lite"/>
    </source>
</evidence>
<feature type="region of interest" description="Disordered" evidence="5">
    <location>
        <begin position="128"/>
        <end position="195"/>
    </location>
</feature>
<organism evidence="7 8">
    <name type="scientific">Adineta ricciae</name>
    <name type="common">Rotifer</name>
    <dbReference type="NCBI Taxonomy" id="249248"/>
    <lineage>
        <taxon>Eukaryota</taxon>
        <taxon>Metazoa</taxon>
        <taxon>Spiralia</taxon>
        <taxon>Gnathifera</taxon>
        <taxon>Rotifera</taxon>
        <taxon>Eurotatoria</taxon>
        <taxon>Bdelloidea</taxon>
        <taxon>Adinetida</taxon>
        <taxon>Adinetidae</taxon>
        <taxon>Adineta</taxon>
    </lineage>
</organism>
<dbReference type="InterPro" id="IPR050140">
    <property type="entry name" value="SRY-related_HMG-box_TF-like"/>
</dbReference>
<dbReference type="SMART" id="SM00398">
    <property type="entry name" value="HMG"/>
    <property type="match status" value="1"/>
</dbReference>
<dbReference type="FunFam" id="1.10.30.10:FF:000002">
    <property type="entry name" value="transcription factor Sox-2"/>
    <property type="match status" value="1"/>
</dbReference>